<evidence type="ECO:0000313" key="2">
    <source>
        <dbReference type="Proteomes" id="UP001190700"/>
    </source>
</evidence>
<dbReference type="AlphaFoldDB" id="A0AAE0CFV0"/>
<evidence type="ECO:0000313" key="1">
    <source>
        <dbReference type="EMBL" id="KAK3253484.1"/>
    </source>
</evidence>
<dbReference type="EMBL" id="LGRX02024807">
    <property type="protein sequence ID" value="KAK3253484.1"/>
    <property type="molecule type" value="Genomic_DNA"/>
</dbReference>
<accession>A0AAE0CFV0</accession>
<protein>
    <submittedName>
        <fullName evidence="1">Uncharacterized protein</fullName>
    </submittedName>
</protein>
<dbReference type="Proteomes" id="UP001190700">
    <property type="component" value="Unassembled WGS sequence"/>
</dbReference>
<sequence length="104" mass="11014">MTQLATCSPEGHRGTNCFEAGMPCAEGAGLESSQPGIVCGECRCGLRGDVADEGGGAACHALPALNKLGRTHRLLLHIRAHLRLGLWPPRGVLEILWEAAEEDE</sequence>
<organism evidence="1 2">
    <name type="scientific">Cymbomonas tetramitiformis</name>
    <dbReference type="NCBI Taxonomy" id="36881"/>
    <lineage>
        <taxon>Eukaryota</taxon>
        <taxon>Viridiplantae</taxon>
        <taxon>Chlorophyta</taxon>
        <taxon>Pyramimonadophyceae</taxon>
        <taxon>Pyramimonadales</taxon>
        <taxon>Pyramimonadaceae</taxon>
        <taxon>Cymbomonas</taxon>
    </lineage>
</organism>
<gene>
    <name evidence="1" type="ORF">CYMTET_37271</name>
</gene>
<comment type="caution">
    <text evidence="1">The sequence shown here is derived from an EMBL/GenBank/DDBJ whole genome shotgun (WGS) entry which is preliminary data.</text>
</comment>
<name>A0AAE0CFV0_9CHLO</name>
<reference evidence="1 2" key="1">
    <citation type="journal article" date="2015" name="Genome Biol. Evol.">
        <title>Comparative Genomics of a Bacterivorous Green Alga Reveals Evolutionary Causalities and Consequences of Phago-Mixotrophic Mode of Nutrition.</title>
        <authorList>
            <person name="Burns J.A."/>
            <person name="Paasch A."/>
            <person name="Narechania A."/>
            <person name="Kim E."/>
        </authorList>
    </citation>
    <scope>NUCLEOTIDE SEQUENCE [LARGE SCALE GENOMIC DNA]</scope>
    <source>
        <strain evidence="1 2">PLY_AMNH</strain>
    </source>
</reference>
<proteinExistence type="predicted"/>
<keyword evidence="2" id="KW-1185">Reference proteome</keyword>